<feature type="compositionally biased region" description="Polar residues" evidence="1">
    <location>
        <begin position="508"/>
        <end position="517"/>
    </location>
</feature>
<proteinExistence type="predicted"/>
<evidence type="ECO:0000313" key="3">
    <source>
        <dbReference type="Proteomes" id="UP000585474"/>
    </source>
</evidence>
<protein>
    <submittedName>
        <fullName evidence="2">Uncharacterized protein</fullName>
    </submittedName>
</protein>
<keyword evidence="3" id="KW-1185">Reference proteome</keyword>
<dbReference type="PANTHER" id="PTHR33223">
    <property type="entry name" value="CCHC-TYPE DOMAIN-CONTAINING PROTEIN"/>
    <property type="match status" value="1"/>
</dbReference>
<dbReference type="EMBL" id="BJWL01000343">
    <property type="protein sequence ID" value="GFS40195.1"/>
    <property type="molecule type" value="Genomic_DNA"/>
</dbReference>
<feature type="compositionally biased region" description="Polar residues" evidence="1">
    <location>
        <begin position="117"/>
        <end position="132"/>
    </location>
</feature>
<reference evidence="3" key="1">
    <citation type="submission" date="2019-07" db="EMBL/GenBank/DDBJ databases">
        <title>De Novo Assembly of kiwifruit Actinidia rufa.</title>
        <authorList>
            <person name="Sugita-Konishi S."/>
            <person name="Sato K."/>
            <person name="Mori E."/>
            <person name="Abe Y."/>
            <person name="Kisaki G."/>
            <person name="Hamano K."/>
            <person name="Suezawa K."/>
            <person name="Otani M."/>
            <person name="Fukuda T."/>
            <person name="Manabe T."/>
            <person name="Gomi K."/>
            <person name="Tabuchi M."/>
            <person name="Akimitsu K."/>
            <person name="Kataoka I."/>
        </authorList>
    </citation>
    <scope>NUCLEOTIDE SEQUENCE [LARGE SCALE GENOMIC DNA]</scope>
    <source>
        <strain evidence="3">cv. Fuchu</strain>
    </source>
</reference>
<dbReference type="PANTHER" id="PTHR33223:SF10">
    <property type="entry name" value="AMINOTRANSFERASE-LIKE PLANT MOBILE DOMAIN-CONTAINING PROTEIN"/>
    <property type="match status" value="1"/>
</dbReference>
<feature type="region of interest" description="Disordered" evidence="1">
    <location>
        <begin position="434"/>
        <end position="466"/>
    </location>
</feature>
<accession>A0A7J0DQI2</accession>
<dbReference type="OrthoDB" id="1752139at2759"/>
<feature type="region of interest" description="Disordered" evidence="1">
    <location>
        <begin position="495"/>
        <end position="518"/>
    </location>
</feature>
<comment type="caution">
    <text evidence="2">The sequence shown here is derived from an EMBL/GenBank/DDBJ whole genome shotgun (WGS) entry which is preliminary data.</text>
</comment>
<dbReference type="AlphaFoldDB" id="A0A7J0DQI2"/>
<organism evidence="2 3">
    <name type="scientific">Actinidia rufa</name>
    <dbReference type="NCBI Taxonomy" id="165716"/>
    <lineage>
        <taxon>Eukaryota</taxon>
        <taxon>Viridiplantae</taxon>
        <taxon>Streptophyta</taxon>
        <taxon>Embryophyta</taxon>
        <taxon>Tracheophyta</taxon>
        <taxon>Spermatophyta</taxon>
        <taxon>Magnoliopsida</taxon>
        <taxon>eudicotyledons</taxon>
        <taxon>Gunneridae</taxon>
        <taxon>Pentapetalae</taxon>
        <taxon>asterids</taxon>
        <taxon>Ericales</taxon>
        <taxon>Actinidiaceae</taxon>
        <taxon>Actinidia</taxon>
    </lineage>
</organism>
<evidence type="ECO:0000313" key="2">
    <source>
        <dbReference type="EMBL" id="GFS40195.1"/>
    </source>
</evidence>
<name>A0A7J0DQI2_9ERIC</name>
<sequence length="544" mass="59707">MEFQGHLTLGVDAEVDNQWQANTGGGGILCPCYPLGEGRDEPSRPGLLFLTLLLENGCSANHCVKNTCKSAITSPSLDNGAFDYHHLMALGAPERRTSARILKLKREKALAIVPEKSSNNTQDSVVRKNNGTYERKASPSPPMLHHNKGSEANNVRLRKLGRVSVPELGQGTTVGRDPKGTGRGSHEAQREHSLVPKTPGERGNKLLANAQRSAKAPSGQRPGRSLPKAEEYSWDVAIRLMEAQMAELQQVLEANNLIMPSPRLVRAIRGEGSPRGDPPLTWILMPKEAEKIKANSQSCRRCKDHPPYGVRDQNYEVHTERSVPPEGIEPSENFNPPKFTMYDGKSDLRSHISHFRQMMVLWNHLDALMCRVFPSSLGDLGLKWFDKLLSGAISSFLQLFKSFMTQFVINAKAPKGISSPLTLRKSKNETLRNYNKRTTDAQPSSRPPGSHDASGDDKIPSTNSGRARANTAAGLLLYSKFGRVFASELGRGTTVGRNSKGILEDRSSNPLPLSSADQPPHVSVFDILSFHSSSTNPTPLLPRL</sequence>
<dbReference type="Proteomes" id="UP000585474">
    <property type="component" value="Unassembled WGS sequence"/>
</dbReference>
<gene>
    <name evidence="2" type="ORF">Acr_00g0067060</name>
</gene>
<evidence type="ECO:0000256" key="1">
    <source>
        <dbReference type="SAM" id="MobiDB-lite"/>
    </source>
</evidence>
<feature type="compositionally biased region" description="Basic and acidic residues" evidence="1">
    <location>
        <begin position="176"/>
        <end position="203"/>
    </location>
</feature>
<feature type="region of interest" description="Disordered" evidence="1">
    <location>
        <begin position="117"/>
        <end position="203"/>
    </location>
</feature>